<protein>
    <submittedName>
        <fullName evidence="1">Putative transposase</fullName>
    </submittedName>
</protein>
<accession>A0A6M3LUX6</accession>
<name>A0A6M3LUX6_9ZZZZ</name>
<gene>
    <name evidence="1" type="ORF">MM415B07419_0012</name>
</gene>
<sequence length="41" mass="4652">MDKLCPECKNKMAKAGMIWSGRTKVQRYKCNKCGRTTVAKS</sequence>
<dbReference type="AlphaFoldDB" id="A0A6M3LUX6"/>
<reference evidence="1" key="1">
    <citation type="submission" date="2020-03" db="EMBL/GenBank/DDBJ databases">
        <title>The deep terrestrial virosphere.</title>
        <authorList>
            <person name="Holmfeldt K."/>
            <person name="Nilsson E."/>
            <person name="Simone D."/>
            <person name="Lopez-Fernandez M."/>
            <person name="Wu X."/>
            <person name="de Brujin I."/>
            <person name="Lundin D."/>
            <person name="Andersson A."/>
            <person name="Bertilsson S."/>
            <person name="Dopson M."/>
        </authorList>
    </citation>
    <scope>NUCLEOTIDE SEQUENCE</scope>
    <source>
        <strain evidence="1">MM415B07419</strain>
    </source>
</reference>
<organism evidence="1">
    <name type="scientific">viral metagenome</name>
    <dbReference type="NCBI Taxonomy" id="1070528"/>
    <lineage>
        <taxon>unclassified sequences</taxon>
        <taxon>metagenomes</taxon>
        <taxon>organismal metagenomes</taxon>
    </lineage>
</organism>
<proteinExistence type="predicted"/>
<dbReference type="EMBL" id="MT143432">
    <property type="protein sequence ID" value="QJA96781.1"/>
    <property type="molecule type" value="Genomic_DNA"/>
</dbReference>
<evidence type="ECO:0000313" key="1">
    <source>
        <dbReference type="EMBL" id="QJA96781.1"/>
    </source>
</evidence>